<dbReference type="PANTHER" id="PTHR43861:SF1">
    <property type="entry name" value="TRANS-ACONITATE 2-METHYLTRANSFERASE"/>
    <property type="match status" value="1"/>
</dbReference>
<keyword evidence="5" id="KW-1185">Reference proteome</keyword>
<organism evidence="4 5">
    <name type="scientific">Vibrio viridaestus</name>
    <dbReference type="NCBI Taxonomy" id="2487322"/>
    <lineage>
        <taxon>Bacteria</taxon>
        <taxon>Pseudomonadati</taxon>
        <taxon>Pseudomonadota</taxon>
        <taxon>Gammaproteobacteria</taxon>
        <taxon>Vibrionales</taxon>
        <taxon>Vibrionaceae</taxon>
        <taxon>Vibrio</taxon>
    </lineage>
</organism>
<keyword evidence="1 4" id="KW-0489">Methyltransferase</keyword>
<keyword evidence="2 4" id="KW-0808">Transferase</keyword>
<dbReference type="PANTHER" id="PTHR43861">
    <property type="entry name" value="TRANS-ACONITATE 2-METHYLTRANSFERASE-RELATED"/>
    <property type="match status" value="1"/>
</dbReference>
<evidence type="ECO:0000259" key="3">
    <source>
        <dbReference type="Pfam" id="PF13649"/>
    </source>
</evidence>
<dbReference type="Gene3D" id="3.40.50.150">
    <property type="entry name" value="Vaccinia Virus protein VP39"/>
    <property type="match status" value="1"/>
</dbReference>
<dbReference type="SUPFAM" id="SSF53335">
    <property type="entry name" value="S-adenosyl-L-methionine-dependent methyltransferases"/>
    <property type="match status" value="1"/>
</dbReference>
<dbReference type="InterPro" id="IPR041698">
    <property type="entry name" value="Methyltransf_25"/>
</dbReference>
<comment type="caution">
    <text evidence="4">The sequence shown here is derived from an EMBL/GenBank/DDBJ whole genome shotgun (WGS) entry which is preliminary data.</text>
</comment>
<evidence type="ECO:0000313" key="5">
    <source>
        <dbReference type="Proteomes" id="UP000281112"/>
    </source>
</evidence>
<dbReference type="EMBL" id="RJVQ01000006">
    <property type="protein sequence ID" value="RQW62326.1"/>
    <property type="molecule type" value="Genomic_DNA"/>
</dbReference>
<dbReference type="GO" id="GO:0032259">
    <property type="term" value="P:methylation"/>
    <property type="evidence" value="ECO:0007669"/>
    <property type="project" value="UniProtKB-KW"/>
</dbReference>
<dbReference type="CDD" id="cd02440">
    <property type="entry name" value="AdoMet_MTases"/>
    <property type="match status" value="1"/>
</dbReference>
<proteinExistence type="predicted"/>
<protein>
    <submittedName>
        <fullName evidence="4">Class I SAM-dependent methyltransferase</fullName>
    </submittedName>
</protein>
<evidence type="ECO:0000256" key="2">
    <source>
        <dbReference type="ARBA" id="ARBA00022679"/>
    </source>
</evidence>
<reference evidence="4 5" key="1">
    <citation type="submission" date="2018-11" db="EMBL/GenBank/DDBJ databases">
        <title>Vibrio LJC006 sp. nov., isolated from seawater during the bloom of the enteromorpha.</title>
        <authorList>
            <person name="Liang J."/>
        </authorList>
    </citation>
    <scope>NUCLEOTIDE SEQUENCE [LARGE SCALE GENOMIC DNA]</scope>
    <source>
        <strain evidence="4 5">LJC006</strain>
    </source>
</reference>
<dbReference type="GO" id="GO:0008168">
    <property type="term" value="F:methyltransferase activity"/>
    <property type="evidence" value="ECO:0007669"/>
    <property type="project" value="UniProtKB-KW"/>
</dbReference>
<dbReference type="InterPro" id="IPR029063">
    <property type="entry name" value="SAM-dependent_MTases_sf"/>
</dbReference>
<dbReference type="Proteomes" id="UP000281112">
    <property type="component" value="Unassembled WGS sequence"/>
</dbReference>
<accession>A0A3N9U2W4</accession>
<evidence type="ECO:0000256" key="1">
    <source>
        <dbReference type="ARBA" id="ARBA00022603"/>
    </source>
</evidence>
<dbReference type="AlphaFoldDB" id="A0A3N9U2W4"/>
<evidence type="ECO:0000313" key="4">
    <source>
        <dbReference type="EMBL" id="RQW62326.1"/>
    </source>
</evidence>
<dbReference type="Pfam" id="PF13649">
    <property type="entry name" value="Methyltransf_25"/>
    <property type="match status" value="1"/>
</dbReference>
<dbReference type="OrthoDB" id="7348755at2"/>
<gene>
    <name evidence="4" type="ORF">EES38_14190</name>
</gene>
<sequence length="197" mass="22461">MVMEYYNINAHKFFDGTFQINMDKIYQAFLNRIPEGGLIMDAGCGSGRDALAFTEQGYHVLAFDEAEKLVDLAKEKTGLNIECSSFLDFYTEPSSVDGIWACASLLHTPVDELGHTLTHLMHFLKPEGIIYCSFKYGAEDTELEDGRFFTNMNESKIDRLAAETNVSIRHLWITEDLRVERKGEKWLNVLLMKKAES</sequence>
<feature type="domain" description="Methyltransferase" evidence="3">
    <location>
        <begin position="39"/>
        <end position="128"/>
    </location>
</feature>
<dbReference type="RefSeq" id="WP_124937864.1">
    <property type="nucleotide sequence ID" value="NZ_RJVQ01000006.1"/>
</dbReference>
<name>A0A3N9U2W4_9VIBR</name>